<gene>
    <name evidence="2" type="ORF">AADG42_00565</name>
</gene>
<keyword evidence="3" id="KW-1185">Reference proteome</keyword>
<evidence type="ECO:0000256" key="1">
    <source>
        <dbReference type="SAM" id="Phobius"/>
    </source>
</evidence>
<sequence length="334" mass="35533">MKRAWTKVKGWVDPYVLLLFGMVALAAVLPATGAAVRPVGIATDLAVAFLFFLYGARLSADQTLQGIKHWRLHSLVLAFTYVMFPILGVVASFAARPVLGPDLAAGMLFLCLLPSTVQSSVAFTSIAHGNVAASIVAASVSNLLGVVITPLLVLLTMGAAAGIDLGTIQSLFLKLVLPFIIGQLMHRWLGDFLTRNKQIISKFDRGAILLVVYSAFSAGMREDMFGKLSALQLVALLIACCILLAIVIAATMIISKAFGFSWPDRTAIIFAGSKKSMASGLPMAQVIFPAATVGILVLPLMLFHQIQLMVCAQLARRWSAIPPEETSAAGGHGR</sequence>
<keyword evidence="1" id="KW-1133">Transmembrane helix</keyword>
<accession>A0ABZ3FIL4</accession>
<dbReference type="PIRSF" id="PIRSF026166">
    <property type="entry name" value="UCP026166"/>
    <property type="match status" value="1"/>
</dbReference>
<dbReference type="EMBL" id="CP154795">
    <property type="protein sequence ID" value="XAN05858.1"/>
    <property type="molecule type" value="Genomic_DNA"/>
</dbReference>
<organism evidence="2 3">
    <name type="scientific">Ammonicoccus fulvus</name>
    <dbReference type="NCBI Taxonomy" id="3138240"/>
    <lineage>
        <taxon>Bacteria</taxon>
        <taxon>Bacillati</taxon>
        <taxon>Actinomycetota</taxon>
        <taxon>Actinomycetes</taxon>
        <taxon>Propionibacteriales</taxon>
        <taxon>Propionibacteriaceae</taxon>
        <taxon>Ammonicoccus</taxon>
    </lineage>
</organism>
<protein>
    <submittedName>
        <fullName evidence="2">Bile acid:sodium symporter family protein</fullName>
    </submittedName>
</protein>
<feature type="transmembrane region" description="Helical" evidence="1">
    <location>
        <begin position="12"/>
        <end position="29"/>
    </location>
</feature>
<dbReference type="PANTHER" id="PTHR18640">
    <property type="entry name" value="SOLUTE CARRIER FAMILY 10 MEMBER 7"/>
    <property type="match status" value="1"/>
</dbReference>
<dbReference type="InterPro" id="IPR016833">
    <property type="entry name" value="Put_Na-Bile_cotransptr"/>
</dbReference>
<feature type="transmembrane region" description="Helical" evidence="1">
    <location>
        <begin position="171"/>
        <end position="189"/>
    </location>
</feature>
<keyword evidence="1" id="KW-0812">Transmembrane</keyword>
<dbReference type="PANTHER" id="PTHR18640:SF5">
    <property type="entry name" value="SODIUM_BILE ACID COTRANSPORTER 7"/>
    <property type="match status" value="1"/>
</dbReference>
<evidence type="ECO:0000313" key="2">
    <source>
        <dbReference type="EMBL" id="XAN05858.1"/>
    </source>
</evidence>
<feature type="transmembrane region" description="Helical" evidence="1">
    <location>
        <begin position="230"/>
        <end position="254"/>
    </location>
</feature>
<evidence type="ECO:0000313" key="3">
    <source>
        <dbReference type="Proteomes" id="UP001442841"/>
    </source>
</evidence>
<feature type="transmembrane region" description="Helical" evidence="1">
    <location>
        <begin position="35"/>
        <end position="54"/>
    </location>
</feature>
<proteinExistence type="predicted"/>
<feature type="transmembrane region" description="Helical" evidence="1">
    <location>
        <begin position="283"/>
        <end position="303"/>
    </location>
</feature>
<feature type="transmembrane region" description="Helical" evidence="1">
    <location>
        <begin position="75"/>
        <end position="95"/>
    </location>
</feature>
<keyword evidence="1" id="KW-0472">Membrane</keyword>
<feature type="transmembrane region" description="Helical" evidence="1">
    <location>
        <begin position="107"/>
        <end position="131"/>
    </location>
</feature>
<reference evidence="2 3" key="1">
    <citation type="submission" date="2024-04" db="EMBL/GenBank/DDBJ databases">
        <title>Isolation of an actinomycete strain from pig manure.</title>
        <authorList>
            <person name="Gong T."/>
            <person name="Yu Z."/>
            <person name="An M."/>
            <person name="Wei C."/>
            <person name="Yang W."/>
            <person name="Liu L."/>
        </authorList>
    </citation>
    <scope>NUCLEOTIDE SEQUENCE [LARGE SCALE GENOMIC DNA]</scope>
    <source>
        <strain evidence="2 3">ZF39</strain>
    </source>
</reference>
<dbReference type="Proteomes" id="UP001442841">
    <property type="component" value="Chromosome"/>
</dbReference>
<dbReference type="Pfam" id="PF13593">
    <property type="entry name" value="SBF_like"/>
    <property type="match status" value="1"/>
</dbReference>
<dbReference type="RefSeq" id="WP_425307292.1">
    <property type="nucleotide sequence ID" value="NZ_CP154795.1"/>
</dbReference>
<dbReference type="Gene3D" id="1.20.1530.20">
    <property type="match status" value="1"/>
</dbReference>
<dbReference type="InterPro" id="IPR038770">
    <property type="entry name" value="Na+/solute_symporter_sf"/>
</dbReference>
<name>A0ABZ3FIL4_9ACTN</name>